<reference evidence="2 3" key="1">
    <citation type="submission" date="2021-03" db="EMBL/GenBank/DDBJ databases">
        <title>Genomic Encyclopedia of Type Strains, Phase IV (KMG-IV): sequencing the most valuable type-strain genomes for metagenomic binning, comparative biology and taxonomic classification.</title>
        <authorList>
            <person name="Goeker M."/>
        </authorList>
    </citation>
    <scope>NUCLEOTIDE SEQUENCE [LARGE SCALE GENOMIC DNA]</scope>
    <source>
        <strain evidence="2 3">DSM 15596</strain>
    </source>
</reference>
<proteinExistence type="predicted"/>
<protein>
    <submittedName>
        <fullName evidence="2">Fucose 4-O-acetylase-like acetyltransferase</fullName>
    </submittedName>
</protein>
<dbReference type="EMBL" id="JAGGKI010000034">
    <property type="protein sequence ID" value="MBP1896904.1"/>
    <property type="molecule type" value="Genomic_DNA"/>
</dbReference>
<organism evidence="2 3">
    <name type="scientific">Paenibacillus lactis</name>
    <dbReference type="NCBI Taxonomy" id="228574"/>
    <lineage>
        <taxon>Bacteria</taxon>
        <taxon>Bacillati</taxon>
        <taxon>Bacillota</taxon>
        <taxon>Bacilli</taxon>
        <taxon>Bacillales</taxon>
        <taxon>Paenibacillaceae</taxon>
        <taxon>Paenibacillus</taxon>
    </lineage>
</organism>
<evidence type="ECO:0000313" key="2">
    <source>
        <dbReference type="EMBL" id="MBP1896904.1"/>
    </source>
</evidence>
<sequence>MKIRNAKRKMVHAAIGIGASLLIMCIHAQHNQVLFEIYEPEALTEHLLAFRMIYIILSLQLLYSLYVLIRSAIRIWEYKQEIRRARANPSGNSIGIDGGCYEKK</sequence>
<evidence type="ECO:0000313" key="3">
    <source>
        <dbReference type="Proteomes" id="UP000706926"/>
    </source>
</evidence>
<keyword evidence="1" id="KW-0472">Membrane</keyword>
<keyword evidence="1" id="KW-1133">Transmembrane helix</keyword>
<feature type="transmembrane region" description="Helical" evidence="1">
    <location>
        <begin position="52"/>
        <end position="69"/>
    </location>
</feature>
<dbReference type="RefSeq" id="WP_007133188.1">
    <property type="nucleotide sequence ID" value="NZ_BOSA01000004.1"/>
</dbReference>
<accession>A0ABS4FKX5</accession>
<evidence type="ECO:0000256" key="1">
    <source>
        <dbReference type="SAM" id="Phobius"/>
    </source>
</evidence>
<keyword evidence="3" id="KW-1185">Reference proteome</keyword>
<comment type="caution">
    <text evidence="2">The sequence shown here is derived from an EMBL/GenBank/DDBJ whole genome shotgun (WGS) entry which is preliminary data.</text>
</comment>
<dbReference type="Proteomes" id="UP000706926">
    <property type="component" value="Unassembled WGS sequence"/>
</dbReference>
<gene>
    <name evidence="2" type="ORF">J2Z18_006046</name>
</gene>
<name>A0ABS4FKX5_9BACL</name>
<dbReference type="GeneID" id="95407882"/>
<keyword evidence="1" id="KW-0812">Transmembrane</keyword>